<dbReference type="Proteomes" id="UP000002762">
    <property type="component" value="Unassembled WGS sequence"/>
</dbReference>
<proteinExistence type="predicted"/>
<evidence type="ECO:0000313" key="2">
    <source>
        <dbReference type="EMBL" id="EJP60804.1"/>
    </source>
</evidence>
<dbReference type="AlphaFoldDB" id="J4KKP3"/>
<dbReference type="GeneID" id="19893264"/>
<dbReference type="HOGENOM" id="CLU_2276974_0_0_1"/>
<gene>
    <name evidence="2" type="ORF">BBA_10252</name>
</gene>
<dbReference type="InParanoid" id="J4KKP3"/>
<accession>J4KKP3</accession>
<dbReference type="EMBL" id="JH725257">
    <property type="protein sequence ID" value="EJP60804.1"/>
    <property type="molecule type" value="Genomic_DNA"/>
</dbReference>
<dbReference type="STRING" id="655819.J4KKP3"/>
<evidence type="ECO:0000313" key="3">
    <source>
        <dbReference type="Proteomes" id="UP000002762"/>
    </source>
</evidence>
<dbReference type="RefSeq" id="XP_008603571.1">
    <property type="nucleotide sequence ID" value="XM_008605349.1"/>
</dbReference>
<organism evidence="2 3">
    <name type="scientific">Beauveria bassiana (strain ARSEF 2860)</name>
    <name type="common">White muscardine disease fungus</name>
    <name type="synonym">Tritirachium shiotae</name>
    <dbReference type="NCBI Taxonomy" id="655819"/>
    <lineage>
        <taxon>Eukaryota</taxon>
        <taxon>Fungi</taxon>
        <taxon>Dikarya</taxon>
        <taxon>Ascomycota</taxon>
        <taxon>Pezizomycotina</taxon>
        <taxon>Sordariomycetes</taxon>
        <taxon>Hypocreomycetidae</taxon>
        <taxon>Hypocreales</taxon>
        <taxon>Cordycipitaceae</taxon>
        <taxon>Beauveria</taxon>
    </lineage>
</organism>
<name>J4KKP3_BEAB2</name>
<feature type="region of interest" description="Disordered" evidence="1">
    <location>
        <begin position="76"/>
        <end position="102"/>
    </location>
</feature>
<protein>
    <recommendedName>
        <fullName evidence="4">RNase H type-1 domain-containing protein</fullName>
    </recommendedName>
</protein>
<evidence type="ECO:0008006" key="4">
    <source>
        <dbReference type="Google" id="ProtNLM"/>
    </source>
</evidence>
<evidence type="ECO:0000256" key="1">
    <source>
        <dbReference type="SAM" id="MobiDB-lite"/>
    </source>
</evidence>
<keyword evidence="3" id="KW-1185">Reference proteome</keyword>
<sequence length="102" mass="10817">MESGTIRIYTDGSGINGHVGAAAVAPELRLDGISARRTQYVGTWDVSTVFAAELHQLDLALQAVVDVNRAGASPGRTRYVHWPAHPHQSSTGLGRASAPEIQ</sequence>
<reference evidence="2 3" key="1">
    <citation type="journal article" date="2012" name="Sci. Rep.">
        <title>Genomic perspectives on the evolution of fungal entomopathogenicity in Beauveria bassiana.</title>
        <authorList>
            <person name="Xiao G."/>
            <person name="Ying S.H."/>
            <person name="Zheng P."/>
            <person name="Wang Z.L."/>
            <person name="Zhang S."/>
            <person name="Xie X.Q."/>
            <person name="Shang Y."/>
            <person name="St Leger R.J."/>
            <person name="Zhao G.P."/>
            <person name="Wang C."/>
            <person name="Feng M.G."/>
        </authorList>
    </citation>
    <scope>NUCLEOTIDE SEQUENCE [LARGE SCALE GENOMIC DNA]</scope>
    <source>
        <strain evidence="2 3">ARSEF 2860</strain>
    </source>
</reference>